<evidence type="ECO:0000313" key="4">
    <source>
        <dbReference type="EMBL" id="CDO56266.1"/>
    </source>
</evidence>
<dbReference type="InterPro" id="IPR011579">
    <property type="entry name" value="ATPase_dom"/>
</dbReference>
<dbReference type="Proteomes" id="UP000242525">
    <property type="component" value="Unassembled WGS sequence"/>
</dbReference>
<evidence type="ECO:0000259" key="2">
    <source>
        <dbReference type="Pfam" id="PF01637"/>
    </source>
</evidence>
<dbReference type="Pfam" id="PF24913">
    <property type="entry name" value="WHD_AAA_fung"/>
    <property type="match status" value="1"/>
</dbReference>
<dbReference type="InterPro" id="IPR056808">
    <property type="entry name" value="HTH_AAA"/>
</dbReference>
<dbReference type="Pfam" id="PF01637">
    <property type="entry name" value="ATPase_2"/>
    <property type="match status" value="1"/>
</dbReference>
<evidence type="ECO:0000313" key="5">
    <source>
        <dbReference type="Proteomes" id="UP000242525"/>
    </source>
</evidence>
<dbReference type="STRING" id="1173061.A0A0J9XG27"/>
<reference evidence="4" key="1">
    <citation type="submission" date="2014-03" db="EMBL/GenBank/DDBJ databases">
        <authorList>
            <person name="Casaregola S."/>
        </authorList>
    </citation>
    <scope>NUCLEOTIDE SEQUENCE [LARGE SCALE GENOMIC DNA]</scope>
    <source>
        <strain evidence="4">CLIB 918</strain>
    </source>
</reference>
<dbReference type="InterPro" id="IPR027417">
    <property type="entry name" value="P-loop_NTPase"/>
</dbReference>
<feature type="domain" description="AAA protein C-terminal winged helix" evidence="3">
    <location>
        <begin position="411"/>
        <end position="534"/>
    </location>
</feature>
<protein>
    <submittedName>
        <fullName evidence="4">Uncharacterized protein</fullName>
    </submittedName>
</protein>
<evidence type="ECO:0000256" key="1">
    <source>
        <dbReference type="SAM" id="MobiDB-lite"/>
    </source>
</evidence>
<name>A0A0J9XG27_GEOCN</name>
<dbReference type="EMBL" id="CCBN010000014">
    <property type="protein sequence ID" value="CDO56266.1"/>
    <property type="molecule type" value="Genomic_DNA"/>
</dbReference>
<keyword evidence="5" id="KW-1185">Reference proteome</keyword>
<gene>
    <name evidence="4" type="ORF">BN980_GECA14s01880g</name>
</gene>
<feature type="compositionally biased region" description="Basic and acidic residues" evidence="1">
    <location>
        <begin position="81"/>
        <end position="94"/>
    </location>
</feature>
<organism evidence="4 5">
    <name type="scientific">Geotrichum candidum</name>
    <name type="common">Oospora lactis</name>
    <name type="synonym">Dipodascus geotrichum</name>
    <dbReference type="NCBI Taxonomy" id="1173061"/>
    <lineage>
        <taxon>Eukaryota</taxon>
        <taxon>Fungi</taxon>
        <taxon>Dikarya</taxon>
        <taxon>Ascomycota</taxon>
        <taxon>Saccharomycotina</taxon>
        <taxon>Dipodascomycetes</taxon>
        <taxon>Dipodascales</taxon>
        <taxon>Dipodascaceae</taxon>
        <taxon>Geotrichum</taxon>
    </lineage>
</organism>
<dbReference type="Gene3D" id="3.40.50.300">
    <property type="entry name" value="P-loop containing nucleotide triphosphate hydrolases"/>
    <property type="match status" value="1"/>
</dbReference>
<dbReference type="SUPFAM" id="SSF52540">
    <property type="entry name" value="P-loop containing nucleoside triphosphate hydrolases"/>
    <property type="match status" value="1"/>
</dbReference>
<comment type="caution">
    <text evidence="4">The sequence shown here is derived from an EMBL/GenBank/DDBJ whole genome shotgun (WGS) entry which is preliminary data.</text>
</comment>
<proteinExistence type="predicted"/>
<evidence type="ECO:0000259" key="3">
    <source>
        <dbReference type="Pfam" id="PF24913"/>
    </source>
</evidence>
<sequence>MSVGRRAFGLLKPKGGSICSVRRLHTPNQHFHYQLSFRFNNQKSQQIQHCSKPSALIQYGQIRQFSLVPGMELNPEEDENNNDKDQKSDGSPRSRWKEIGMKCLETAGITFSTLAMLALAGWGYQEWYHMSTVKKIEDAFKIGDPSFVLSAQTKRTGETEGWVDRQGQELLNDVIAGKLVGRYYLLIGEKGTGKTSMLLEAMRLTQGANCTVIDAHADPEIFRIRLGKALNFQFFEDYIGALFSLRGPRDTTALLDIERAMNKLEEVAFSIKKKTHKPLVLIINNFHLIRDDDEGQHLIELLQQKAEALSATGLVTIIFNSDDYWVYERLKKLGTRLDVVTIRDLSRKESVSVLQRARRQNFNETLSLEDANHIYNLVGGRPQHLTAVAAQKDVITTCHKLIDRERTWFLNQCGLLGMEMDDDVMESGKFSTSAMLLMRALVEMDRRRQKETGKTHLDCNDHQLPQVPLWIARKIMTRPDYIQVYDNLNIFTIDSNSFVRADSVPMMQAFHEIADMPGFDELLAETQQRVSDIESLGRTRELVAKDLVLNGTYKIDMKTERGSALVSLLQQEEEDDDDDFIEQTNELKITEELKSWWWSKRNAKFKSHKHDEHESKEQCDK</sequence>
<dbReference type="PANTHER" id="PTHR36168">
    <property type="entry name" value="CHROMOSOME 1, WHOLE GENOME SHOTGUN SEQUENCE"/>
    <property type="match status" value="1"/>
</dbReference>
<accession>A0A0J9XG27</accession>
<dbReference type="OrthoDB" id="511599at2759"/>
<feature type="region of interest" description="Disordered" evidence="1">
    <location>
        <begin position="72"/>
        <end position="94"/>
    </location>
</feature>
<dbReference type="PANTHER" id="PTHR36168:SF1">
    <property type="entry name" value="ORC1-LIKE AAA ATPASE DOMAIN-CONTAINING PROTEIN"/>
    <property type="match status" value="1"/>
</dbReference>
<feature type="domain" description="ATPase" evidence="2">
    <location>
        <begin position="183"/>
        <end position="387"/>
    </location>
</feature>
<dbReference type="AlphaFoldDB" id="A0A0J9XG27"/>